<dbReference type="EMBL" id="AVQG01000003">
    <property type="protein sequence ID" value="ERH60871.1"/>
    <property type="molecule type" value="Genomic_DNA"/>
</dbReference>
<evidence type="ECO:0000313" key="2">
    <source>
        <dbReference type="Proteomes" id="UP000016504"/>
    </source>
</evidence>
<sequence>MKLTGKLPEAREPKVRKKPARAMFWLGLEFKSRTQNSLLRLCSLYLFNNLEGAVNGCFVVSKQVTFETGVLAVEIDFQLLYELFTLRSVAINNCCQRLYCAGQSEIECVVAGKLIWIDCHFDLQVINAPILAQPQSLGLQAKDWEIH</sequence>
<comment type="caution">
    <text evidence="1">The sequence shown here is derived from an EMBL/GenBank/DDBJ whole genome shotgun (WGS) entry which is preliminary data.</text>
</comment>
<reference evidence="1 2" key="1">
    <citation type="submission" date="2013-08" db="EMBL/GenBank/DDBJ databases">
        <title>Biodegradation of aromatic compounds in biofilm forming Pseudomonas isolated from sewage sludge.</title>
        <authorList>
            <person name="Qureshi A."/>
            <person name="Ghosh S."/>
            <person name="Khardenavis A.A."/>
            <person name="Kapley A."/>
            <person name="Purohit H.J."/>
        </authorList>
    </citation>
    <scope>NUCLEOTIDE SEQUENCE [LARGE SCALE GENOMIC DNA]</scope>
    <source>
        <strain evidence="1 2">EGD-AQ6</strain>
    </source>
</reference>
<proteinExistence type="predicted"/>
<evidence type="ECO:0000313" key="1">
    <source>
        <dbReference type="EMBL" id="ERH60871.1"/>
    </source>
</evidence>
<protein>
    <submittedName>
        <fullName evidence="1">Uncharacterized protein</fullName>
    </submittedName>
</protein>
<accession>U1TR17</accession>
<name>U1TR17_9PSED</name>
<organism evidence="1 2">
    <name type="scientific">Pseudomonas simiae</name>
    <dbReference type="NCBI Taxonomy" id="321846"/>
    <lineage>
        <taxon>Bacteria</taxon>
        <taxon>Pseudomonadati</taxon>
        <taxon>Pseudomonadota</taxon>
        <taxon>Gammaproteobacteria</taxon>
        <taxon>Pseudomonadales</taxon>
        <taxon>Pseudomonadaceae</taxon>
        <taxon>Pseudomonas</taxon>
    </lineage>
</organism>
<gene>
    <name evidence="1" type="ORF">O204_16955</name>
</gene>
<dbReference type="Proteomes" id="UP000016504">
    <property type="component" value="Unassembled WGS sequence"/>
</dbReference>
<dbReference type="AlphaFoldDB" id="U1TR17"/>